<dbReference type="EMBL" id="JAAIUW010000001">
    <property type="protein sequence ID" value="KAF7844717.1"/>
    <property type="molecule type" value="Genomic_DNA"/>
</dbReference>
<protein>
    <submittedName>
        <fullName evidence="1">Uncharacterized protein</fullName>
    </submittedName>
</protein>
<sequence length="141" mass="15774">MPPPRASFNWSGHCHYKHGNSDHRHKNNDGTLTAATEGLANQPNHQVGESNDPLQYELQQLKANLTWFNQHPVYQLCSPRVMLPPPQPQTAVLLPAHGETNPLLNHPRNSQNTQIAPRTLIGTLPQVTLSSAVTQGEKLWW</sequence>
<proteinExistence type="predicted"/>
<name>A0A834XIK9_9FABA</name>
<dbReference type="Proteomes" id="UP000634136">
    <property type="component" value="Unassembled WGS sequence"/>
</dbReference>
<reference evidence="1" key="1">
    <citation type="submission" date="2020-09" db="EMBL/GenBank/DDBJ databases">
        <title>Genome-Enabled Discovery of Anthraquinone Biosynthesis in Senna tora.</title>
        <authorList>
            <person name="Kang S.-H."/>
            <person name="Pandey R.P."/>
            <person name="Lee C.-M."/>
            <person name="Sim J.-S."/>
            <person name="Jeong J.-T."/>
            <person name="Choi B.-S."/>
            <person name="Jung M."/>
            <person name="Ginzburg D."/>
            <person name="Zhao K."/>
            <person name="Won S.Y."/>
            <person name="Oh T.-J."/>
            <person name="Yu Y."/>
            <person name="Kim N.-H."/>
            <person name="Lee O.R."/>
            <person name="Lee T.-H."/>
            <person name="Bashyal P."/>
            <person name="Kim T.-S."/>
            <person name="Lee W.-H."/>
            <person name="Kawkins C."/>
            <person name="Kim C.-K."/>
            <person name="Kim J.S."/>
            <person name="Ahn B.O."/>
            <person name="Rhee S.Y."/>
            <person name="Sohng J.K."/>
        </authorList>
    </citation>
    <scope>NUCLEOTIDE SEQUENCE</scope>
    <source>
        <tissue evidence="1">Leaf</tissue>
    </source>
</reference>
<dbReference type="AlphaFoldDB" id="A0A834XIK9"/>
<evidence type="ECO:0000313" key="1">
    <source>
        <dbReference type="EMBL" id="KAF7844717.1"/>
    </source>
</evidence>
<comment type="caution">
    <text evidence="1">The sequence shown here is derived from an EMBL/GenBank/DDBJ whole genome shotgun (WGS) entry which is preliminary data.</text>
</comment>
<organism evidence="1 2">
    <name type="scientific">Senna tora</name>
    <dbReference type="NCBI Taxonomy" id="362788"/>
    <lineage>
        <taxon>Eukaryota</taxon>
        <taxon>Viridiplantae</taxon>
        <taxon>Streptophyta</taxon>
        <taxon>Embryophyta</taxon>
        <taxon>Tracheophyta</taxon>
        <taxon>Spermatophyta</taxon>
        <taxon>Magnoliopsida</taxon>
        <taxon>eudicotyledons</taxon>
        <taxon>Gunneridae</taxon>
        <taxon>Pentapetalae</taxon>
        <taxon>rosids</taxon>
        <taxon>fabids</taxon>
        <taxon>Fabales</taxon>
        <taxon>Fabaceae</taxon>
        <taxon>Caesalpinioideae</taxon>
        <taxon>Cassia clade</taxon>
        <taxon>Senna</taxon>
    </lineage>
</organism>
<accession>A0A834XIK9</accession>
<keyword evidence="2" id="KW-1185">Reference proteome</keyword>
<gene>
    <name evidence="1" type="ORF">G2W53_001622</name>
</gene>
<evidence type="ECO:0000313" key="2">
    <source>
        <dbReference type="Proteomes" id="UP000634136"/>
    </source>
</evidence>